<dbReference type="InterPro" id="IPR003018">
    <property type="entry name" value="GAF"/>
</dbReference>
<dbReference type="Gene3D" id="3.30.565.10">
    <property type="entry name" value="Histidine kinase-like ATPase, C-terminal domain"/>
    <property type="match status" value="1"/>
</dbReference>
<dbReference type="PROSITE" id="PS50110">
    <property type="entry name" value="RESPONSE_REGULATORY"/>
    <property type="match status" value="2"/>
</dbReference>
<evidence type="ECO:0000256" key="4">
    <source>
        <dbReference type="ARBA" id="ARBA00022679"/>
    </source>
</evidence>
<dbReference type="EMBL" id="JABFRW010000087">
    <property type="protein sequence ID" value="NOT34012.1"/>
    <property type="molecule type" value="Genomic_DNA"/>
</dbReference>
<dbReference type="CDD" id="cd00082">
    <property type="entry name" value="HisKA"/>
    <property type="match status" value="1"/>
</dbReference>
<organism evidence="11 12">
    <name type="scientific">Eiseniibacteriota bacterium</name>
    <dbReference type="NCBI Taxonomy" id="2212470"/>
    <lineage>
        <taxon>Bacteria</taxon>
        <taxon>Candidatus Eiseniibacteriota</taxon>
    </lineage>
</organism>
<dbReference type="CDD" id="cd00156">
    <property type="entry name" value="REC"/>
    <property type="match status" value="1"/>
</dbReference>
<dbReference type="SUPFAM" id="SSF52172">
    <property type="entry name" value="CheY-like"/>
    <property type="match status" value="2"/>
</dbReference>
<dbReference type="Gene3D" id="3.30.450.40">
    <property type="match status" value="1"/>
</dbReference>
<feature type="domain" description="Response regulatory" evidence="10">
    <location>
        <begin position="5"/>
        <end position="119"/>
    </location>
</feature>
<dbReference type="InterPro" id="IPR036890">
    <property type="entry name" value="HATPase_C_sf"/>
</dbReference>
<dbReference type="InterPro" id="IPR005467">
    <property type="entry name" value="His_kinase_dom"/>
</dbReference>
<dbReference type="Pfam" id="PF00512">
    <property type="entry name" value="HisKA"/>
    <property type="match status" value="1"/>
</dbReference>
<dbReference type="Pfam" id="PF13492">
    <property type="entry name" value="GAF_3"/>
    <property type="match status" value="1"/>
</dbReference>
<comment type="caution">
    <text evidence="11">The sequence shown here is derived from an EMBL/GenBank/DDBJ whole genome shotgun (WGS) entry which is preliminary data.</text>
</comment>
<evidence type="ECO:0000256" key="7">
    <source>
        <dbReference type="ARBA" id="ARBA00023163"/>
    </source>
</evidence>
<evidence type="ECO:0000256" key="3">
    <source>
        <dbReference type="ARBA" id="ARBA00022553"/>
    </source>
</evidence>
<keyword evidence="4" id="KW-0808">Transferase</keyword>
<evidence type="ECO:0000256" key="5">
    <source>
        <dbReference type="ARBA" id="ARBA00022777"/>
    </source>
</evidence>
<comment type="catalytic activity">
    <reaction evidence="1">
        <text>ATP + protein L-histidine = ADP + protein N-phospho-L-histidine.</text>
        <dbReference type="EC" id="2.7.13.3"/>
    </reaction>
</comment>
<dbReference type="SMART" id="SM00387">
    <property type="entry name" value="HATPase_c"/>
    <property type="match status" value="1"/>
</dbReference>
<keyword evidence="5" id="KW-0418">Kinase</keyword>
<evidence type="ECO:0000256" key="8">
    <source>
        <dbReference type="PROSITE-ProRule" id="PRU00169"/>
    </source>
</evidence>
<dbReference type="Gene3D" id="3.40.50.2300">
    <property type="match status" value="2"/>
</dbReference>
<dbReference type="Proteomes" id="UP000580839">
    <property type="component" value="Unassembled WGS sequence"/>
</dbReference>
<evidence type="ECO:0000259" key="10">
    <source>
        <dbReference type="PROSITE" id="PS50110"/>
    </source>
</evidence>
<reference evidence="11 12" key="1">
    <citation type="submission" date="2020-04" db="EMBL/GenBank/DDBJ databases">
        <title>Metagenomic profiling of ammonia- and methane-oxidizing microorganisms in a Dutch drinking water treatment plant.</title>
        <authorList>
            <person name="Poghosyan L."/>
            <person name="Leucker S."/>
        </authorList>
    </citation>
    <scope>NUCLEOTIDE SEQUENCE [LARGE SCALE GENOMIC DNA]</scope>
    <source>
        <strain evidence="11">S-RSF-IL-03</strain>
    </source>
</reference>
<dbReference type="SUPFAM" id="SSF55781">
    <property type="entry name" value="GAF domain-like"/>
    <property type="match status" value="1"/>
</dbReference>
<dbReference type="PANTHER" id="PTHR43547">
    <property type="entry name" value="TWO-COMPONENT HISTIDINE KINASE"/>
    <property type="match status" value="1"/>
</dbReference>
<dbReference type="SMART" id="SM00388">
    <property type="entry name" value="HisKA"/>
    <property type="match status" value="1"/>
</dbReference>
<dbReference type="InterPro" id="IPR001789">
    <property type="entry name" value="Sig_transdc_resp-reg_receiver"/>
</dbReference>
<dbReference type="SMART" id="SM00065">
    <property type="entry name" value="GAF"/>
    <property type="match status" value="1"/>
</dbReference>
<feature type="domain" description="Histidine kinase" evidence="9">
    <location>
        <begin position="333"/>
        <end position="550"/>
    </location>
</feature>
<dbReference type="AlphaFoldDB" id="A0A849SF61"/>
<dbReference type="SUPFAM" id="SSF47384">
    <property type="entry name" value="Homodimeric domain of signal transducing histidine kinase"/>
    <property type="match status" value="1"/>
</dbReference>
<feature type="modified residue" description="4-aspartylphosphate" evidence="8">
    <location>
        <position position="54"/>
    </location>
</feature>
<feature type="domain" description="Response regulatory" evidence="10">
    <location>
        <begin position="570"/>
        <end position="684"/>
    </location>
</feature>
<sequence>MDKPRVLVVDDEETLVYVIRSILETNGCEVITAGSAESALTQLEANAIDVAVCDIVLPGMNGLQLLASIKHRRPEIEVLIMTSHASIDTAVQALRAGAYDYLHKPFDDIEEVWTHVSRALEKSRLTRENRQLLEHQARLNAQLSDKLRSLRTLVEAGQEMSKLTRVPQLLDLIVGRVKEVLEAERVSVMLLDEHRQTLRIAASYGMDHLPLDTIEVPMGEGVAGSVASNGEPVLVTRDDPTDSFMSAPVRMSVPLPGWRETIGVINVTARRSGVPFSPDDLQLLMGLAGLVASSVERVRHTMELQRAYDSLKNAQDQMIASEKLKAIGQMAAGVAHDFNNILAIIAGRAASGLRAVNAKKPDIERIRQYLEPILQAAREGAATVKRIQDYSRIRRDQPRGAVNLNTVVQDAVELSRPKWKTEPGMRGAAIDVVQELDEIPMIRGDIPELGSVLSNLLFNAVEAMPQGGHIVIRTRRQDDRVRLDVEDSGVGMSDETQRRLFEPFFTTKETGQGLGMSIVHGILMRHGAEIQVDSRENGGTRYSILLPLATEPAPTVVALPRGAPPAPGMRILLVDDDARVRASIADELEHEGHELLAIGDSRSALEAIEAQEFDVVVTDLSMPGLTGIDLAARCKERRPHLPVILMSGRATEQIEAEVQRARIDYVISKPFTSEELLSVIGVLTRARRAA</sequence>
<evidence type="ECO:0000256" key="1">
    <source>
        <dbReference type="ARBA" id="ARBA00000085"/>
    </source>
</evidence>
<dbReference type="PROSITE" id="PS50109">
    <property type="entry name" value="HIS_KIN"/>
    <property type="match status" value="1"/>
</dbReference>
<dbReference type="SUPFAM" id="SSF55874">
    <property type="entry name" value="ATPase domain of HSP90 chaperone/DNA topoisomerase II/histidine kinase"/>
    <property type="match status" value="1"/>
</dbReference>
<dbReference type="PRINTS" id="PR00344">
    <property type="entry name" value="BCTRLSENSOR"/>
</dbReference>
<accession>A0A849SF61</accession>
<evidence type="ECO:0000313" key="11">
    <source>
        <dbReference type="EMBL" id="NOT34012.1"/>
    </source>
</evidence>
<dbReference type="InterPro" id="IPR011006">
    <property type="entry name" value="CheY-like_superfamily"/>
</dbReference>
<protein>
    <recommendedName>
        <fullName evidence="2">histidine kinase</fullName>
        <ecNumber evidence="2">2.7.13.3</ecNumber>
    </recommendedName>
</protein>
<dbReference type="PANTHER" id="PTHR43547:SF2">
    <property type="entry name" value="HYBRID SIGNAL TRANSDUCTION HISTIDINE KINASE C"/>
    <property type="match status" value="1"/>
</dbReference>
<dbReference type="SMART" id="SM00448">
    <property type="entry name" value="REC"/>
    <property type="match status" value="2"/>
</dbReference>
<dbReference type="Pfam" id="PF02518">
    <property type="entry name" value="HATPase_c"/>
    <property type="match status" value="1"/>
</dbReference>
<name>A0A849SF61_UNCEI</name>
<dbReference type="EC" id="2.7.13.3" evidence="2"/>
<keyword evidence="6" id="KW-0805">Transcription regulation</keyword>
<dbReference type="FunFam" id="3.40.50.2300:FF:000018">
    <property type="entry name" value="DNA-binding transcriptional regulator NtrC"/>
    <property type="match status" value="1"/>
</dbReference>
<proteinExistence type="predicted"/>
<dbReference type="Gene3D" id="1.10.287.130">
    <property type="match status" value="1"/>
</dbReference>
<dbReference type="InterPro" id="IPR029016">
    <property type="entry name" value="GAF-like_dom_sf"/>
</dbReference>
<dbReference type="InterPro" id="IPR003594">
    <property type="entry name" value="HATPase_dom"/>
</dbReference>
<evidence type="ECO:0000259" key="9">
    <source>
        <dbReference type="PROSITE" id="PS50109"/>
    </source>
</evidence>
<dbReference type="InterPro" id="IPR036097">
    <property type="entry name" value="HisK_dim/P_sf"/>
</dbReference>
<dbReference type="InterPro" id="IPR004358">
    <property type="entry name" value="Sig_transdc_His_kin-like_C"/>
</dbReference>
<dbReference type="InterPro" id="IPR003661">
    <property type="entry name" value="HisK_dim/P_dom"/>
</dbReference>
<evidence type="ECO:0000313" key="12">
    <source>
        <dbReference type="Proteomes" id="UP000580839"/>
    </source>
</evidence>
<dbReference type="GO" id="GO:0000155">
    <property type="term" value="F:phosphorelay sensor kinase activity"/>
    <property type="evidence" value="ECO:0007669"/>
    <property type="project" value="InterPro"/>
</dbReference>
<dbReference type="Pfam" id="PF00072">
    <property type="entry name" value="Response_reg"/>
    <property type="match status" value="2"/>
</dbReference>
<keyword evidence="7" id="KW-0804">Transcription</keyword>
<gene>
    <name evidence="11" type="ORF">HOP12_07570</name>
</gene>
<evidence type="ECO:0000256" key="6">
    <source>
        <dbReference type="ARBA" id="ARBA00023015"/>
    </source>
</evidence>
<evidence type="ECO:0000256" key="2">
    <source>
        <dbReference type="ARBA" id="ARBA00012438"/>
    </source>
</evidence>
<feature type="modified residue" description="4-aspartylphosphate" evidence="8">
    <location>
        <position position="619"/>
    </location>
</feature>
<keyword evidence="3 8" id="KW-0597">Phosphoprotein</keyword>